<reference evidence="2 3" key="1">
    <citation type="submission" date="2015-04" db="EMBL/GenBank/DDBJ databases">
        <title>Lasius niger genome sequencing.</title>
        <authorList>
            <person name="Konorov E.A."/>
            <person name="Nikitin M.A."/>
            <person name="Kirill M.V."/>
            <person name="Chang P."/>
        </authorList>
    </citation>
    <scope>NUCLEOTIDE SEQUENCE [LARGE SCALE GENOMIC DNA]</scope>
    <source>
        <tissue evidence="2">Whole</tissue>
    </source>
</reference>
<dbReference type="Gene3D" id="3.10.10.10">
    <property type="entry name" value="HIV Type 1 Reverse Transcriptase, subunit A, domain 1"/>
    <property type="match status" value="1"/>
</dbReference>
<dbReference type="STRING" id="67767.A0A0J7JZV8"/>
<dbReference type="AlphaFoldDB" id="A0A0J7JZV8"/>
<sequence length="155" mass="18035">MCVDYRALNKVLVRENYPLPLIDDQLDVLRGKRFYTVLDLKDGFYHIAMAPGSVKYTSFVTPLDRFEFLRLPFGLKIGPQVFQRFVNSVMSKLIKDGYVSVYMDDILVATETLESHIDVIKEVFAILVSNRLELKLEKCAFLYTEVEYLAYKVFK</sequence>
<keyword evidence="2" id="KW-0548">Nucleotidyltransferase</keyword>
<organism evidence="2 3">
    <name type="scientific">Lasius niger</name>
    <name type="common">Black garden ant</name>
    <dbReference type="NCBI Taxonomy" id="67767"/>
    <lineage>
        <taxon>Eukaryota</taxon>
        <taxon>Metazoa</taxon>
        <taxon>Ecdysozoa</taxon>
        <taxon>Arthropoda</taxon>
        <taxon>Hexapoda</taxon>
        <taxon>Insecta</taxon>
        <taxon>Pterygota</taxon>
        <taxon>Neoptera</taxon>
        <taxon>Endopterygota</taxon>
        <taxon>Hymenoptera</taxon>
        <taxon>Apocrita</taxon>
        <taxon>Aculeata</taxon>
        <taxon>Formicoidea</taxon>
        <taxon>Formicidae</taxon>
        <taxon>Formicinae</taxon>
        <taxon>Lasius</taxon>
        <taxon>Lasius</taxon>
    </lineage>
</organism>
<accession>A0A0J7JZV8</accession>
<dbReference type="PANTHER" id="PTHR24559:SF444">
    <property type="entry name" value="REVERSE TRANSCRIPTASE DOMAIN-CONTAINING PROTEIN"/>
    <property type="match status" value="1"/>
</dbReference>
<dbReference type="Pfam" id="PF00078">
    <property type="entry name" value="RVT_1"/>
    <property type="match status" value="1"/>
</dbReference>
<keyword evidence="2" id="KW-0808">Transferase</keyword>
<dbReference type="SUPFAM" id="SSF56672">
    <property type="entry name" value="DNA/RNA polymerases"/>
    <property type="match status" value="1"/>
</dbReference>
<dbReference type="Gene3D" id="3.30.70.270">
    <property type="match status" value="1"/>
</dbReference>
<evidence type="ECO:0000259" key="1">
    <source>
        <dbReference type="PROSITE" id="PS50878"/>
    </source>
</evidence>
<evidence type="ECO:0000313" key="2">
    <source>
        <dbReference type="EMBL" id="KMQ83579.1"/>
    </source>
</evidence>
<gene>
    <name evidence="2" type="ORF">RF55_19625</name>
</gene>
<feature type="domain" description="Reverse transcriptase" evidence="1">
    <location>
        <begin position="1"/>
        <end position="153"/>
    </location>
</feature>
<dbReference type="InterPro" id="IPR000477">
    <property type="entry name" value="RT_dom"/>
</dbReference>
<dbReference type="OrthoDB" id="7614237at2759"/>
<dbReference type="InterPro" id="IPR043128">
    <property type="entry name" value="Rev_trsase/Diguanyl_cyclase"/>
</dbReference>
<keyword evidence="3" id="KW-1185">Reference proteome</keyword>
<evidence type="ECO:0000313" key="3">
    <source>
        <dbReference type="Proteomes" id="UP000036403"/>
    </source>
</evidence>
<dbReference type="Proteomes" id="UP000036403">
    <property type="component" value="Unassembled WGS sequence"/>
</dbReference>
<proteinExistence type="predicted"/>
<dbReference type="GO" id="GO:0003964">
    <property type="term" value="F:RNA-directed DNA polymerase activity"/>
    <property type="evidence" value="ECO:0007669"/>
    <property type="project" value="UniProtKB-KW"/>
</dbReference>
<dbReference type="PROSITE" id="PS50878">
    <property type="entry name" value="RT_POL"/>
    <property type="match status" value="1"/>
</dbReference>
<dbReference type="PaxDb" id="67767-A0A0J7JZV8"/>
<dbReference type="PANTHER" id="PTHR24559">
    <property type="entry name" value="TRANSPOSON TY3-I GAG-POL POLYPROTEIN"/>
    <property type="match status" value="1"/>
</dbReference>
<protein>
    <submittedName>
        <fullName evidence="2">Reverse transcriptase</fullName>
    </submittedName>
</protein>
<dbReference type="InterPro" id="IPR053134">
    <property type="entry name" value="RNA-dir_DNA_polymerase"/>
</dbReference>
<name>A0A0J7JZV8_LASNI</name>
<dbReference type="EMBL" id="LBMM01019246">
    <property type="protein sequence ID" value="KMQ83579.1"/>
    <property type="molecule type" value="Genomic_DNA"/>
</dbReference>
<dbReference type="CDD" id="cd01647">
    <property type="entry name" value="RT_LTR"/>
    <property type="match status" value="1"/>
</dbReference>
<comment type="caution">
    <text evidence="2">The sequence shown here is derived from an EMBL/GenBank/DDBJ whole genome shotgun (WGS) entry which is preliminary data.</text>
</comment>
<dbReference type="InterPro" id="IPR043502">
    <property type="entry name" value="DNA/RNA_pol_sf"/>
</dbReference>
<keyword evidence="2" id="KW-0695">RNA-directed DNA polymerase</keyword>